<reference evidence="1" key="1">
    <citation type="submission" date="2014-12" db="EMBL/GenBank/DDBJ databases">
        <title>Parallel Evolution in Life History Adaptation Evident in the Tissue-Specific Poeciliopsis prolifica transcriptome.</title>
        <authorList>
            <person name="Jue N.K."/>
            <person name="Foley R.J."/>
            <person name="Obergfell C."/>
            <person name="Reznick D.N."/>
            <person name="O'Neill R.J."/>
            <person name="O'Neill M.J."/>
        </authorList>
    </citation>
    <scope>NUCLEOTIDE SEQUENCE</scope>
</reference>
<dbReference type="AlphaFoldDB" id="A0A0S7EUD5"/>
<dbReference type="EMBL" id="GBYX01475754">
    <property type="protein sequence ID" value="JAO05923.1"/>
    <property type="molecule type" value="Transcribed_RNA"/>
</dbReference>
<protein>
    <submittedName>
        <fullName evidence="1">PPUP8298</fullName>
    </submittedName>
</protein>
<sequence length="105" mass="11676">MEIVIRKLVQCGDKKLDMVTKNVQLDGDVTVMRSLVSHAMSHNTSPCVIVTNIRKQALCKLCGQDPIDIDDYIFPQIHSIVTFSISSPHISNITFLNHITSVLPS</sequence>
<gene>
    <name evidence="1" type="primary">PPUP8298</name>
</gene>
<accession>A0A0S7EUD5</accession>
<organism evidence="1">
    <name type="scientific">Poeciliopsis prolifica</name>
    <name type="common">blackstripe livebearer</name>
    <dbReference type="NCBI Taxonomy" id="188132"/>
    <lineage>
        <taxon>Eukaryota</taxon>
        <taxon>Metazoa</taxon>
        <taxon>Chordata</taxon>
        <taxon>Craniata</taxon>
        <taxon>Vertebrata</taxon>
        <taxon>Euteleostomi</taxon>
        <taxon>Actinopterygii</taxon>
        <taxon>Neopterygii</taxon>
        <taxon>Teleostei</taxon>
        <taxon>Neoteleostei</taxon>
        <taxon>Acanthomorphata</taxon>
        <taxon>Ovalentaria</taxon>
        <taxon>Atherinomorphae</taxon>
        <taxon>Cyprinodontiformes</taxon>
        <taxon>Poeciliidae</taxon>
        <taxon>Poeciliinae</taxon>
        <taxon>Poeciliopsis</taxon>
    </lineage>
</organism>
<proteinExistence type="predicted"/>
<name>A0A0S7EUD5_9TELE</name>
<evidence type="ECO:0000313" key="1">
    <source>
        <dbReference type="EMBL" id="JAO05923.1"/>
    </source>
</evidence>